<evidence type="ECO:0000259" key="5">
    <source>
        <dbReference type="Pfam" id="PF00496"/>
    </source>
</evidence>
<keyword evidence="3" id="KW-0732">Signal</keyword>
<evidence type="ECO:0000256" key="2">
    <source>
        <dbReference type="ARBA" id="ARBA00022448"/>
    </source>
</evidence>
<name>A0ABD5Y7S5_9EURY</name>
<dbReference type="InterPro" id="IPR000914">
    <property type="entry name" value="SBP_5_dom"/>
</dbReference>
<keyword evidence="7" id="KW-1185">Reference proteome</keyword>
<dbReference type="SUPFAM" id="SSF53850">
    <property type="entry name" value="Periplasmic binding protein-like II"/>
    <property type="match status" value="1"/>
</dbReference>
<keyword evidence="2" id="KW-0813">Transport</keyword>
<evidence type="ECO:0000313" key="7">
    <source>
        <dbReference type="Proteomes" id="UP001596432"/>
    </source>
</evidence>
<comment type="similarity">
    <text evidence="1">Belongs to the bacterial solute-binding protein 5 family.</text>
</comment>
<feature type="compositionally biased region" description="Low complexity" evidence="4">
    <location>
        <begin position="33"/>
        <end position="42"/>
    </location>
</feature>
<feature type="region of interest" description="Disordered" evidence="4">
    <location>
        <begin position="32"/>
        <end position="72"/>
    </location>
</feature>
<evidence type="ECO:0000313" key="6">
    <source>
        <dbReference type="EMBL" id="MFC7141898.1"/>
    </source>
</evidence>
<comment type="caution">
    <text evidence="6">The sequence shown here is derived from an EMBL/GenBank/DDBJ whole genome shotgun (WGS) entry which is preliminary data.</text>
</comment>
<dbReference type="PANTHER" id="PTHR30290:SF9">
    <property type="entry name" value="OLIGOPEPTIDE-BINDING PROTEIN APPA"/>
    <property type="match status" value="1"/>
</dbReference>
<organism evidence="6 7">
    <name type="scientific">Halosimplex aquaticum</name>
    <dbReference type="NCBI Taxonomy" id="3026162"/>
    <lineage>
        <taxon>Archaea</taxon>
        <taxon>Methanobacteriati</taxon>
        <taxon>Methanobacteriota</taxon>
        <taxon>Stenosarchaea group</taxon>
        <taxon>Halobacteria</taxon>
        <taxon>Halobacteriales</taxon>
        <taxon>Haloarculaceae</taxon>
        <taxon>Halosimplex</taxon>
    </lineage>
</organism>
<evidence type="ECO:0000256" key="4">
    <source>
        <dbReference type="SAM" id="MobiDB-lite"/>
    </source>
</evidence>
<dbReference type="Proteomes" id="UP001596432">
    <property type="component" value="Unassembled WGS sequence"/>
</dbReference>
<dbReference type="AlphaFoldDB" id="A0ABD5Y7S5"/>
<dbReference type="Gene3D" id="3.40.190.10">
    <property type="entry name" value="Periplasmic binding protein-like II"/>
    <property type="match status" value="1"/>
</dbReference>
<protein>
    <submittedName>
        <fullName evidence="6">ABC transporter substrate-binding protein</fullName>
    </submittedName>
</protein>
<dbReference type="EMBL" id="JBHTAS010000001">
    <property type="protein sequence ID" value="MFC7141898.1"/>
    <property type="molecule type" value="Genomic_DNA"/>
</dbReference>
<gene>
    <name evidence="6" type="ORF">ACFQMA_18935</name>
</gene>
<dbReference type="Pfam" id="PF00496">
    <property type="entry name" value="SBP_bac_5"/>
    <property type="match status" value="1"/>
</dbReference>
<dbReference type="GeneID" id="78822226"/>
<sequence length="639" mass="71497">MPDFDNWRSDGSTRRDFIRAGAAGSVILLAGCSGNDGTPTPGDGSGDGGDGTSGDGGDGTSGDGGDGMSNVNDARFRLFDHADAAPPERHLNPWNPAQTGCWWPGAAIMDRPAAYSPSADKIIPVMIEDWEMTDDTTLEATFRDDYTWHNGDQFVAQDYVMEQQIELEILKAQAEDGENAHVAMESIEAVDDRLVRVNLHTPYAPKFAMQNTIADYHGNLARGVFTKHDDKKWSDWHKRLRNASGDDKTAVIEEITTANYPKITNNPIGHGPFQLKNVGDNIIVCELYEDHPNAENINFREFAMRNFPNTNQPVQPYSSNQVDATAGGFPVQNDLKKQLPDTHSLYRQARSANSLFTFNCGANNDYDTPVNDRNVRKAICHVFNRKGVDKLLQGVKRRFKWAPCRVPGRILQRGEHESTEWVKDFEMYGQNDTERAAKYLRKSDFEQDSNGNWLTPDGERFELEFLNATKRVDFQVLQKNLEDFGIGVTQNSVDTATFDERRQNGEYEMIPDGSSANGITAMWAPGLVVDWLSSLAQFSLDAEIPMPIGDPEGSSGTKQINVADHIQKWQTTGDSKYHKELMWWWNQYVPEHENMYEPDAGAFNKKNWKLNASPEITEGIDDALFIATKVGDGIQYTGN</sequence>
<accession>A0ABD5Y7S5</accession>
<dbReference type="Gene3D" id="3.10.105.10">
    <property type="entry name" value="Dipeptide-binding Protein, Domain 3"/>
    <property type="match status" value="1"/>
</dbReference>
<reference evidence="6 7" key="1">
    <citation type="journal article" date="2019" name="Int. J. Syst. Evol. Microbiol.">
        <title>The Global Catalogue of Microorganisms (GCM) 10K type strain sequencing project: providing services to taxonomists for standard genome sequencing and annotation.</title>
        <authorList>
            <consortium name="The Broad Institute Genomics Platform"/>
            <consortium name="The Broad Institute Genome Sequencing Center for Infectious Disease"/>
            <person name="Wu L."/>
            <person name="Ma J."/>
        </authorList>
    </citation>
    <scope>NUCLEOTIDE SEQUENCE [LARGE SCALE GENOMIC DNA]</scope>
    <source>
        <strain evidence="6 7">XZYJT29</strain>
    </source>
</reference>
<proteinExistence type="inferred from homology"/>
<evidence type="ECO:0000256" key="1">
    <source>
        <dbReference type="ARBA" id="ARBA00005695"/>
    </source>
</evidence>
<dbReference type="PANTHER" id="PTHR30290">
    <property type="entry name" value="PERIPLASMIC BINDING COMPONENT OF ABC TRANSPORTER"/>
    <property type="match status" value="1"/>
</dbReference>
<dbReference type="RefSeq" id="WP_274322976.1">
    <property type="nucleotide sequence ID" value="NZ_CP118158.1"/>
</dbReference>
<dbReference type="InterPro" id="IPR039424">
    <property type="entry name" value="SBP_5"/>
</dbReference>
<feature type="compositionally biased region" description="Gly residues" evidence="4">
    <location>
        <begin position="43"/>
        <end position="67"/>
    </location>
</feature>
<evidence type="ECO:0000256" key="3">
    <source>
        <dbReference type="ARBA" id="ARBA00022729"/>
    </source>
</evidence>
<feature type="domain" description="Solute-binding protein family 5" evidence="5">
    <location>
        <begin position="121"/>
        <end position="521"/>
    </location>
</feature>